<dbReference type="SFLD" id="SFLDG00180">
    <property type="entry name" value="muconate_cycloisomerase"/>
    <property type="match status" value="1"/>
</dbReference>
<dbReference type="SFLD" id="SFLDS00001">
    <property type="entry name" value="Enolase"/>
    <property type="match status" value="1"/>
</dbReference>
<dbReference type="InterPro" id="IPR036849">
    <property type="entry name" value="Enolase-like_C_sf"/>
</dbReference>
<dbReference type="SUPFAM" id="SSF54826">
    <property type="entry name" value="Enolase N-terminal domain-like"/>
    <property type="match status" value="1"/>
</dbReference>
<evidence type="ECO:0000313" key="4">
    <source>
        <dbReference type="EMBL" id="RAV17732.1"/>
    </source>
</evidence>
<dbReference type="GO" id="GO:0009063">
    <property type="term" value="P:amino acid catabolic process"/>
    <property type="evidence" value="ECO:0007669"/>
    <property type="project" value="InterPro"/>
</dbReference>
<dbReference type="Proteomes" id="UP000250369">
    <property type="component" value="Unassembled WGS sequence"/>
</dbReference>
<comment type="caution">
    <text evidence="4">The sequence shown here is derived from an EMBL/GenBank/DDBJ whole genome shotgun (WGS) entry which is preliminary data.</text>
</comment>
<accession>A0A329MDS3</accession>
<sequence>MKIASVEVVPVRLPHYKAASDSLGTYSFSNHGIVIIRTESGLYGAGEIALAWFGGAHSICREVNEFWADQLIGQEVTDIAAISKKLDELSDFSKRHLLAKAGIETALYDLIGKMTQLPVYQLLGGKSRTRIPITGAIHIDSLDMMVETAKQRVSEGFKELKIKVGLDDEKDLKAIRQIRNAIPDPVLLRVDANMAWRTKKQAKKLIDEMFAFGVHIVEQPLRDDCLDELSWLRDNTEALILLDESVWDICDAKRCLEKGAADLLHVYVSEAGGLNGARKIFELAELYNIDCTLGSMPEARIGSSASAQLGIAMGNLSAFASDVRGFTAYREDVVHEELIIADGYLTIPDTPGLGVTIDFEKLKKLAVQ</sequence>
<dbReference type="InterPro" id="IPR034593">
    <property type="entry name" value="DgoD-like"/>
</dbReference>
<dbReference type="EMBL" id="QMFB01000018">
    <property type="protein sequence ID" value="RAV17732.1"/>
    <property type="molecule type" value="Genomic_DNA"/>
</dbReference>
<dbReference type="AlphaFoldDB" id="A0A329MDS3"/>
<proteinExistence type="inferred from homology"/>
<dbReference type="InterPro" id="IPR029017">
    <property type="entry name" value="Enolase-like_N"/>
</dbReference>
<dbReference type="SUPFAM" id="SSF51604">
    <property type="entry name" value="Enolase C-terminal domain-like"/>
    <property type="match status" value="1"/>
</dbReference>
<dbReference type="InterPro" id="IPR029065">
    <property type="entry name" value="Enolase_C-like"/>
</dbReference>
<dbReference type="SMART" id="SM00922">
    <property type="entry name" value="MR_MLE"/>
    <property type="match status" value="1"/>
</dbReference>
<dbReference type="RefSeq" id="WP_113034098.1">
    <property type="nucleotide sequence ID" value="NZ_QMFB01000018.1"/>
</dbReference>
<dbReference type="Gene3D" id="3.20.20.120">
    <property type="entry name" value="Enolase-like C-terminal domain"/>
    <property type="match status" value="1"/>
</dbReference>
<dbReference type="OrthoDB" id="9775391at2"/>
<dbReference type="InterPro" id="IPR013341">
    <property type="entry name" value="Mandelate_racemase_N_dom"/>
</dbReference>
<dbReference type="GO" id="GO:0046872">
    <property type="term" value="F:metal ion binding"/>
    <property type="evidence" value="ECO:0007669"/>
    <property type="project" value="UniProtKB-KW"/>
</dbReference>
<dbReference type="PROSITE" id="PS00908">
    <property type="entry name" value="MR_MLE_1"/>
    <property type="match status" value="1"/>
</dbReference>
<dbReference type="Pfam" id="PF02746">
    <property type="entry name" value="MR_MLE_N"/>
    <property type="match status" value="1"/>
</dbReference>
<evidence type="ECO:0000256" key="2">
    <source>
        <dbReference type="ARBA" id="ARBA00022723"/>
    </source>
</evidence>
<dbReference type="InterPro" id="IPR013342">
    <property type="entry name" value="Mandelate_racemase_C"/>
</dbReference>
<dbReference type="PANTHER" id="PTHR48080:SF3">
    <property type="entry name" value="ENOLASE SUPERFAMILY MEMBER DDB_G0284701"/>
    <property type="match status" value="1"/>
</dbReference>
<protein>
    <recommendedName>
        <fullName evidence="3">Mandelate racemase/muconate lactonizing enzyme C-terminal domain-containing protein</fullName>
    </recommendedName>
</protein>
<dbReference type="Pfam" id="PF13378">
    <property type="entry name" value="MR_MLE_C"/>
    <property type="match status" value="1"/>
</dbReference>
<gene>
    <name evidence="4" type="ORF">DQG23_26795</name>
</gene>
<feature type="domain" description="Mandelate racemase/muconate lactonizing enzyme C-terminal" evidence="3">
    <location>
        <begin position="142"/>
        <end position="239"/>
    </location>
</feature>
<evidence type="ECO:0000313" key="5">
    <source>
        <dbReference type="Proteomes" id="UP000250369"/>
    </source>
</evidence>
<organism evidence="4 5">
    <name type="scientific">Paenibacillus contaminans</name>
    <dbReference type="NCBI Taxonomy" id="450362"/>
    <lineage>
        <taxon>Bacteria</taxon>
        <taxon>Bacillati</taxon>
        <taxon>Bacillota</taxon>
        <taxon>Bacilli</taxon>
        <taxon>Bacillales</taxon>
        <taxon>Paenibacillaceae</taxon>
        <taxon>Paenibacillus</taxon>
    </lineage>
</organism>
<keyword evidence="2" id="KW-0479">Metal-binding</keyword>
<evidence type="ECO:0000259" key="3">
    <source>
        <dbReference type="SMART" id="SM00922"/>
    </source>
</evidence>
<keyword evidence="5" id="KW-1185">Reference proteome</keyword>
<reference evidence="4 5" key="1">
    <citation type="journal article" date="2009" name="Int. J. Syst. Evol. Microbiol.">
        <title>Paenibacillus contaminans sp. nov., isolated from a contaminated laboratory plate.</title>
        <authorList>
            <person name="Chou J.H."/>
            <person name="Lee J.H."/>
            <person name="Lin M.C."/>
            <person name="Chang P.S."/>
            <person name="Arun A.B."/>
            <person name="Young C.C."/>
            <person name="Chen W.M."/>
        </authorList>
    </citation>
    <scope>NUCLEOTIDE SEQUENCE [LARGE SCALE GENOMIC DNA]</scope>
    <source>
        <strain evidence="4 5">CKOBP-6</strain>
    </source>
</reference>
<name>A0A329MDS3_9BACL</name>
<comment type="similarity">
    <text evidence="1">Belongs to the mandelate racemase/muconate lactonizing enzyme family.</text>
</comment>
<dbReference type="InterPro" id="IPR018110">
    <property type="entry name" value="Mandel_Rmase/mucon_lact_enz_CS"/>
</dbReference>
<dbReference type="Gene3D" id="3.30.390.10">
    <property type="entry name" value="Enolase-like, N-terminal domain"/>
    <property type="match status" value="1"/>
</dbReference>
<evidence type="ECO:0000256" key="1">
    <source>
        <dbReference type="ARBA" id="ARBA00008031"/>
    </source>
</evidence>
<dbReference type="PANTHER" id="PTHR48080">
    <property type="entry name" value="D-GALACTONATE DEHYDRATASE-RELATED"/>
    <property type="match status" value="1"/>
</dbReference>